<accession>A0A6C0EQQ5</accession>
<feature type="compositionally biased region" description="Basic residues" evidence="1">
    <location>
        <begin position="27"/>
        <end position="36"/>
    </location>
</feature>
<sequence length="48" mass="5775">MVIKTLDINREIETIIYDFLLNFQRKSQKNKSMKRKRTDDNGLDDVDD</sequence>
<protein>
    <submittedName>
        <fullName evidence="2">Uncharacterized protein</fullName>
    </submittedName>
</protein>
<organism evidence="2">
    <name type="scientific">viral metagenome</name>
    <dbReference type="NCBI Taxonomy" id="1070528"/>
    <lineage>
        <taxon>unclassified sequences</taxon>
        <taxon>metagenomes</taxon>
        <taxon>organismal metagenomes</taxon>
    </lineage>
</organism>
<dbReference type="AlphaFoldDB" id="A0A6C0EQQ5"/>
<proteinExistence type="predicted"/>
<name>A0A6C0EQQ5_9ZZZZ</name>
<evidence type="ECO:0000256" key="1">
    <source>
        <dbReference type="SAM" id="MobiDB-lite"/>
    </source>
</evidence>
<evidence type="ECO:0000313" key="2">
    <source>
        <dbReference type="EMBL" id="QHT30630.1"/>
    </source>
</evidence>
<dbReference type="EMBL" id="MN738904">
    <property type="protein sequence ID" value="QHT30630.1"/>
    <property type="molecule type" value="Genomic_DNA"/>
</dbReference>
<reference evidence="2" key="1">
    <citation type="journal article" date="2020" name="Nature">
        <title>Giant virus diversity and host interactions through global metagenomics.</title>
        <authorList>
            <person name="Schulz F."/>
            <person name="Roux S."/>
            <person name="Paez-Espino D."/>
            <person name="Jungbluth S."/>
            <person name="Walsh D.A."/>
            <person name="Denef V.J."/>
            <person name="McMahon K.D."/>
            <person name="Konstantinidis K.T."/>
            <person name="Eloe-Fadrosh E.A."/>
            <person name="Kyrpides N.C."/>
            <person name="Woyke T."/>
        </authorList>
    </citation>
    <scope>NUCLEOTIDE SEQUENCE</scope>
    <source>
        <strain evidence="2">GVMAG-M-3300009151-35</strain>
    </source>
</reference>
<feature type="region of interest" description="Disordered" evidence="1">
    <location>
        <begin position="27"/>
        <end position="48"/>
    </location>
</feature>